<evidence type="ECO:0000256" key="7">
    <source>
        <dbReference type="ARBA" id="ARBA00023242"/>
    </source>
</evidence>
<keyword evidence="3" id="KW-0805">Transcription regulation</keyword>
<dbReference type="AlphaFoldDB" id="A0A3M2RUL6"/>
<keyword evidence="7" id="KW-0539">Nucleus</keyword>
<keyword evidence="11" id="KW-1185">Reference proteome</keyword>
<protein>
    <recommendedName>
        <fullName evidence="9">BZIP domain-containing protein</fullName>
    </recommendedName>
</protein>
<evidence type="ECO:0000256" key="5">
    <source>
        <dbReference type="ARBA" id="ARBA00023163"/>
    </source>
</evidence>
<dbReference type="PROSITE" id="PS50217">
    <property type="entry name" value="BZIP"/>
    <property type="match status" value="1"/>
</dbReference>
<name>A0A3M2RUL6_9HYPO</name>
<evidence type="ECO:0000313" key="11">
    <source>
        <dbReference type="Proteomes" id="UP000277212"/>
    </source>
</evidence>
<gene>
    <name evidence="10" type="ORF">CDV36_011383</name>
</gene>
<feature type="compositionally biased region" description="Low complexity" evidence="8">
    <location>
        <begin position="8"/>
        <end position="20"/>
    </location>
</feature>
<keyword evidence="6" id="KW-0834">Unfolded protein response</keyword>
<dbReference type="EMBL" id="NKUJ01000261">
    <property type="protein sequence ID" value="RMJ08993.1"/>
    <property type="molecule type" value="Genomic_DNA"/>
</dbReference>
<dbReference type="SMART" id="SM00338">
    <property type="entry name" value="BRLZ"/>
    <property type="match status" value="1"/>
</dbReference>
<dbReference type="GO" id="GO:0003677">
    <property type="term" value="F:DNA binding"/>
    <property type="evidence" value="ECO:0007669"/>
    <property type="project" value="UniProtKB-KW"/>
</dbReference>
<feature type="compositionally biased region" description="Polar residues" evidence="8">
    <location>
        <begin position="84"/>
        <end position="94"/>
    </location>
</feature>
<keyword evidence="5" id="KW-0804">Transcription</keyword>
<dbReference type="OrthoDB" id="674948at2759"/>
<dbReference type="GO" id="GO:0006986">
    <property type="term" value="P:response to unfolded protein"/>
    <property type="evidence" value="ECO:0007669"/>
    <property type="project" value="UniProtKB-KW"/>
</dbReference>
<dbReference type="GO" id="GO:0005634">
    <property type="term" value="C:nucleus"/>
    <property type="evidence" value="ECO:0007669"/>
    <property type="project" value="UniProtKB-SubCell"/>
</dbReference>
<dbReference type="STRING" id="2010991.A0A3M2RUL6"/>
<organism evidence="10 11">
    <name type="scientific">Fusarium kuroshium</name>
    <dbReference type="NCBI Taxonomy" id="2010991"/>
    <lineage>
        <taxon>Eukaryota</taxon>
        <taxon>Fungi</taxon>
        <taxon>Dikarya</taxon>
        <taxon>Ascomycota</taxon>
        <taxon>Pezizomycotina</taxon>
        <taxon>Sordariomycetes</taxon>
        <taxon>Hypocreomycetidae</taxon>
        <taxon>Hypocreales</taxon>
        <taxon>Nectriaceae</taxon>
        <taxon>Fusarium</taxon>
        <taxon>Fusarium solani species complex</taxon>
    </lineage>
</organism>
<feature type="compositionally biased region" description="Polar residues" evidence="8">
    <location>
        <begin position="214"/>
        <end position="227"/>
    </location>
</feature>
<evidence type="ECO:0000256" key="1">
    <source>
        <dbReference type="ARBA" id="ARBA00004123"/>
    </source>
</evidence>
<dbReference type="GO" id="GO:0045944">
    <property type="term" value="P:positive regulation of transcription by RNA polymerase II"/>
    <property type="evidence" value="ECO:0007669"/>
    <property type="project" value="InterPro"/>
</dbReference>
<feature type="domain" description="BZIP" evidence="9">
    <location>
        <begin position="107"/>
        <end position="164"/>
    </location>
</feature>
<dbReference type="InterPro" id="IPR004827">
    <property type="entry name" value="bZIP"/>
</dbReference>
<accession>A0A3M2RUL6</accession>
<evidence type="ECO:0000259" key="9">
    <source>
        <dbReference type="PROSITE" id="PS50217"/>
    </source>
</evidence>
<keyword evidence="4" id="KW-0238">DNA-binding</keyword>
<feature type="compositionally biased region" description="Polar residues" evidence="8">
    <location>
        <begin position="29"/>
        <end position="39"/>
    </location>
</feature>
<sequence>MMTPGSFTDATTPPVDATTVNPMEMMTPKSYTGAESPSMASIKEEPSTPSDSTTKKPTKKRKSWGQVLPEPKTNLPPRYASPLTPMTSQHGSHTASRKRAKTEDEKEQRRVERVLRNRRAAQSSRERKRLESEALMKRNKELENQLGELQRTNMLLANELAQYRRTYGIVTRSSSPLDSLRENAVTLSPELFGSQNATGMVDVMTPPHATVNPASLSPSLSPVTDSAASPVKEEPSMDVTTLSHVGGDAKVVPEVANLDGANIGLAPAASDDVAFSLGDSYDSSSDIDRFVLESGLVKNGLFDSPCSSNLSEDYLLDYPSPSSNIYDDFDISQFFVDDATTAASEALSSCDFSAANHALEPKVHDLVSPVS</sequence>
<dbReference type="SUPFAM" id="SSF57959">
    <property type="entry name" value="Leucine zipper domain"/>
    <property type="match status" value="1"/>
</dbReference>
<feature type="region of interest" description="Disordered" evidence="8">
    <location>
        <begin position="1"/>
        <end position="132"/>
    </location>
</feature>
<dbReference type="InterPro" id="IPR044280">
    <property type="entry name" value="Hac1/HY5"/>
</dbReference>
<dbReference type="PANTHER" id="PTHR46714">
    <property type="entry name" value="TRANSCRIPTIONAL ACTIVATOR HAC1"/>
    <property type="match status" value="1"/>
</dbReference>
<dbReference type="GO" id="GO:0000981">
    <property type="term" value="F:DNA-binding transcription factor activity, RNA polymerase II-specific"/>
    <property type="evidence" value="ECO:0007669"/>
    <property type="project" value="InterPro"/>
</dbReference>
<proteinExistence type="inferred from homology"/>
<evidence type="ECO:0000256" key="2">
    <source>
        <dbReference type="ARBA" id="ARBA00007163"/>
    </source>
</evidence>
<dbReference type="CDD" id="cd14710">
    <property type="entry name" value="bZIP_HAC1-like"/>
    <property type="match status" value="1"/>
</dbReference>
<evidence type="ECO:0000313" key="10">
    <source>
        <dbReference type="EMBL" id="RMJ08993.1"/>
    </source>
</evidence>
<evidence type="ECO:0000256" key="3">
    <source>
        <dbReference type="ARBA" id="ARBA00023015"/>
    </source>
</evidence>
<feature type="region of interest" description="Disordered" evidence="8">
    <location>
        <begin position="214"/>
        <end position="235"/>
    </location>
</feature>
<comment type="caution">
    <text evidence="10">The sequence shown here is derived from an EMBL/GenBank/DDBJ whole genome shotgun (WGS) entry which is preliminary data.</text>
</comment>
<evidence type="ECO:0000256" key="4">
    <source>
        <dbReference type="ARBA" id="ARBA00023125"/>
    </source>
</evidence>
<feature type="compositionally biased region" description="Basic and acidic residues" evidence="8">
    <location>
        <begin position="101"/>
        <end position="115"/>
    </location>
</feature>
<evidence type="ECO:0000256" key="8">
    <source>
        <dbReference type="SAM" id="MobiDB-lite"/>
    </source>
</evidence>
<dbReference type="InterPro" id="IPR046347">
    <property type="entry name" value="bZIP_sf"/>
</dbReference>
<evidence type="ECO:0000256" key="6">
    <source>
        <dbReference type="ARBA" id="ARBA00023230"/>
    </source>
</evidence>
<dbReference type="Proteomes" id="UP000277212">
    <property type="component" value="Unassembled WGS sequence"/>
</dbReference>
<reference evidence="10 11" key="1">
    <citation type="submission" date="2017-06" db="EMBL/GenBank/DDBJ databases">
        <title>Comparative genomic analysis of Ambrosia Fusariam Clade fungi.</title>
        <authorList>
            <person name="Stajich J.E."/>
            <person name="Carrillo J."/>
            <person name="Kijimoto T."/>
            <person name="Eskalen A."/>
            <person name="O'Donnell K."/>
            <person name="Kasson M."/>
        </authorList>
    </citation>
    <scope>NUCLEOTIDE SEQUENCE [LARGE SCALE GENOMIC DNA]</scope>
    <source>
        <strain evidence="10">UCR3666</strain>
    </source>
</reference>
<comment type="subcellular location">
    <subcellularLocation>
        <location evidence="1">Nucleus</location>
    </subcellularLocation>
</comment>
<dbReference type="PANTHER" id="PTHR46714:SF6">
    <property type="entry name" value="TRANSCRIPTIONAL ACTIVATOR HAC1"/>
    <property type="match status" value="1"/>
</dbReference>
<comment type="similarity">
    <text evidence="2">Belongs to the bZIP family.</text>
</comment>